<gene>
    <name evidence="8" type="ORF">EX30DRAFT_327902</name>
</gene>
<dbReference type="Gene3D" id="3.30.450.190">
    <property type="match status" value="1"/>
</dbReference>
<dbReference type="Proteomes" id="UP000298138">
    <property type="component" value="Unassembled WGS sequence"/>
</dbReference>
<dbReference type="CDD" id="cd11384">
    <property type="entry name" value="RagA_like"/>
    <property type="match status" value="1"/>
</dbReference>
<dbReference type="GO" id="GO:0010507">
    <property type="term" value="P:negative regulation of autophagy"/>
    <property type="evidence" value="ECO:0007669"/>
    <property type="project" value="TreeGrafter"/>
</dbReference>
<comment type="subunit">
    <text evidence="6">Component of the GSE complex.</text>
</comment>
<comment type="subcellular location">
    <subcellularLocation>
        <location evidence="1">Cytoplasm</location>
    </subcellularLocation>
</comment>
<dbReference type="FunCoup" id="A0A4V3SJH8">
    <property type="interactions" value="262"/>
</dbReference>
<dbReference type="GO" id="GO:0005634">
    <property type="term" value="C:nucleus"/>
    <property type="evidence" value="ECO:0007669"/>
    <property type="project" value="TreeGrafter"/>
</dbReference>
<keyword evidence="3" id="KW-0963">Cytoplasm</keyword>
<sequence>MSIEERKGRKKKVLLMGKSGSGKSSMRSIIFSNYVAKDTRRLGATIDVEHNNIRFLGKLTLNLWDCGGQGAFMENYLAQQRDHIFRNVEVLIYVFDIESRDFRSDLITYSAIIDALYENSPNAAIFCLVHKMDLVQVELRDRLFQERDVTIRTASRNMRIETFATTIWDETLYKAWARIVYTLIPNLPILEQHLNRFAELADAEEVILFERTTFLVISSVTRPQPGQAPNPFSDRFEKISNIVKTFKQSCTKMASSFVAMELTAPNFSVFIDVLTPNTYVLVVMPPGAAESAITLGNIAVARRHFEKLEKESGAGGRGERREVEEGNGVAG</sequence>
<dbReference type="PANTHER" id="PTHR11259:SF1">
    <property type="entry name" value="RAS-RELATED GTP-BINDING PROTEIN"/>
    <property type="match status" value="1"/>
</dbReference>
<evidence type="ECO:0000256" key="5">
    <source>
        <dbReference type="ARBA" id="ARBA00023134"/>
    </source>
</evidence>
<proteinExistence type="inferred from homology"/>
<dbReference type="AlphaFoldDB" id="A0A4V3SJH8"/>
<feature type="region of interest" description="Disordered" evidence="7">
    <location>
        <begin position="310"/>
        <end position="331"/>
    </location>
</feature>
<comment type="similarity">
    <text evidence="2 6">Belongs to the GTR/RAG GTP-binding protein family.</text>
</comment>
<dbReference type="GO" id="GO:0003924">
    <property type="term" value="F:GTPase activity"/>
    <property type="evidence" value="ECO:0007669"/>
    <property type="project" value="UniProtKB-UniRule"/>
</dbReference>
<keyword evidence="9" id="KW-1185">Reference proteome</keyword>
<dbReference type="GO" id="GO:0000329">
    <property type="term" value="C:fungal-type vacuole membrane"/>
    <property type="evidence" value="ECO:0007669"/>
    <property type="project" value="TreeGrafter"/>
</dbReference>
<dbReference type="GO" id="GO:1904263">
    <property type="term" value="P:positive regulation of TORC1 signaling"/>
    <property type="evidence" value="ECO:0007669"/>
    <property type="project" value="TreeGrafter"/>
</dbReference>
<dbReference type="Pfam" id="PF04670">
    <property type="entry name" value="Gtr1_RagA"/>
    <property type="match status" value="1"/>
</dbReference>
<dbReference type="FunFam" id="3.40.50.300:FF:000488">
    <property type="entry name" value="Small monomeric GTPase (Gtr1)"/>
    <property type="match status" value="1"/>
</dbReference>
<organism evidence="8 9">
    <name type="scientific">Ascodesmis nigricans</name>
    <dbReference type="NCBI Taxonomy" id="341454"/>
    <lineage>
        <taxon>Eukaryota</taxon>
        <taxon>Fungi</taxon>
        <taxon>Dikarya</taxon>
        <taxon>Ascomycota</taxon>
        <taxon>Pezizomycotina</taxon>
        <taxon>Pezizomycetes</taxon>
        <taxon>Pezizales</taxon>
        <taxon>Ascodesmidaceae</taxon>
        <taxon>Ascodesmis</taxon>
    </lineage>
</organism>
<evidence type="ECO:0000256" key="7">
    <source>
        <dbReference type="SAM" id="MobiDB-lite"/>
    </source>
</evidence>
<dbReference type="InterPro" id="IPR027417">
    <property type="entry name" value="P-loop_NTPase"/>
</dbReference>
<dbReference type="EMBL" id="ML220113">
    <property type="protein sequence ID" value="TGZ84105.1"/>
    <property type="molecule type" value="Genomic_DNA"/>
</dbReference>
<name>A0A4V3SJH8_9PEZI</name>
<evidence type="ECO:0000256" key="3">
    <source>
        <dbReference type="ARBA" id="ARBA00022490"/>
    </source>
</evidence>
<dbReference type="FunFam" id="3.30.450.190:FF:000002">
    <property type="entry name" value="Ras-related GTP-binding protein A"/>
    <property type="match status" value="1"/>
</dbReference>
<dbReference type="InParanoid" id="A0A4V3SJH8"/>
<protein>
    <recommendedName>
        <fullName evidence="6">GTP-binding protein</fullName>
    </recommendedName>
</protein>
<evidence type="ECO:0000256" key="2">
    <source>
        <dbReference type="ARBA" id="ARBA00007756"/>
    </source>
</evidence>
<comment type="function">
    <text evidence="6">GTPase involved in activation of the TORC1 signaling pathway, which promotes growth and represses autophagy in nutrient-rich conditions.</text>
</comment>
<dbReference type="Gene3D" id="3.40.50.300">
    <property type="entry name" value="P-loop containing nucleotide triphosphate hydrolases"/>
    <property type="match status" value="1"/>
</dbReference>
<evidence type="ECO:0000256" key="6">
    <source>
        <dbReference type="RuleBase" id="RU367014"/>
    </source>
</evidence>
<evidence type="ECO:0000313" key="8">
    <source>
        <dbReference type="EMBL" id="TGZ84105.1"/>
    </source>
</evidence>
<dbReference type="STRING" id="341454.A0A4V3SJH8"/>
<dbReference type="GO" id="GO:1990131">
    <property type="term" value="C:Gtr1-Gtr2 GTPase complex"/>
    <property type="evidence" value="ECO:0007669"/>
    <property type="project" value="UniProtKB-UniRule"/>
</dbReference>
<keyword evidence="5 6" id="KW-0342">GTP-binding</keyword>
<dbReference type="InterPro" id="IPR039397">
    <property type="entry name" value="RagA/B"/>
</dbReference>
<dbReference type="GO" id="GO:0005525">
    <property type="term" value="F:GTP binding"/>
    <property type="evidence" value="ECO:0007669"/>
    <property type="project" value="UniProtKB-UniRule"/>
</dbReference>
<feature type="compositionally biased region" description="Basic and acidic residues" evidence="7">
    <location>
        <begin position="310"/>
        <end position="324"/>
    </location>
</feature>
<keyword evidence="4 6" id="KW-0547">Nucleotide-binding</keyword>
<evidence type="ECO:0000256" key="4">
    <source>
        <dbReference type="ARBA" id="ARBA00022741"/>
    </source>
</evidence>
<evidence type="ECO:0000256" key="1">
    <source>
        <dbReference type="ARBA" id="ARBA00004496"/>
    </source>
</evidence>
<dbReference type="GO" id="GO:0009267">
    <property type="term" value="P:cellular response to starvation"/>
    <property type="evidence" value="ECO:0007669"/>
    <property type="project" value="TreeGrafter"/>
</dbReference>
<dbReference type="PANTHER" id="PTHR11259">
    <property type="entry name" value="RAS-RELATED GTP BINDING RAG/GTR YEAST"/>
    <property type="match status" value="1"/>
</dbReference>
<evidence type="ECO:0000313" key="9">
    <source>
        <dbReference type="Proteomes" id="UP000298138"/>
    </source>
</evidence>
<dbReference type="OrthoDB" id="10020193at2759"/>
<accession>A0A4V3SJH8</accession>
<dbReference type="InterPro" id="IPR006762">
    <property type="entry name" value="Gtr1_RagA"/>
</dbReference>
<reference evidence="8 9" key="1">
    <citation type="submission" date="2019-04" db="EMBL/GenBank/DDBJ databases">
        <title>Comparative genomics and transcriptomics to analyze fruiting body development in filamentous ascomycetes.</title>
        <authorList>
            <consortium name="DOE Joint Genome Institute"/>
            <person name="Lutkenhaus R."/>
            <person name="Traeger S."/>
            <person name="Breuer J."/>
            <person name="Kuo A."/>
            <person name="Lipzen A."/>
            <person name="Pangilinan J."/>
            <person name="Dilworth D."/>
            <person name="Sandor L."/>
            <person name="Poggeler S."/>
            <person name="Barry K."/>
            <person name="Grigoriev I.V."/>
            <person name="Nowrousian M."/>
        </authorList>
    </citation>
    <scope>NUCLEOTIDE SEQUENCE [LARGE SCALE GENOMIC DNA]</scope>
    <source>
        <strain evidence="8 9">CBS 389.68</strain>
    </source>
</reference>
<dbReference type="SUPFAM" id="SSF52540">
    <property type="entry name" value="P-loop containing nucleoside triphosphate hydrolases"/>
    <property type="match status" value="1"/>
</dbReference>